<keyword evidence="1" id="KW-0732">Signal</keyword>
<reference evidence="2 3" key="1">
    <citation type="submission" date="2019-03" db="EMBL/GenBank/DDBJ databases">
        <title>Genomic Encyclopedia of Type Strains, Phase III (KMG-III): the genomes of soil and plant-associated and newly described type strains.</title>
        <authorList>
            <person name="Whitman W."/>
        </authorList>
    </citation>
    <scope>NUCLEOTIDE SEQUENCE [LARGE SCALE GENOMIC DNA]</scope>
    <source>
        <strain evidence="2 3">VKM Ac-2575</strain>
    </source>
</reference>
<keyword evidence="3" id="KW-1185">Reference proteome</keyword>
<dbReference type="OrthoDB" id="3802043at2"/>
<feature type="chain" id="PRO_5021006919" description="Fibronectin type-III domain-containing protein" evidence="1">
    <location>
        <begin position="24"/>
        <end position="427"/>
    </location>
</feature>
<comment type="caution">
    <text evidence="2">The sequence shown here is derived from an EMBL/GenBank/DDBJ whole genome shotgun (WGS) entry which is preliminary data.</text>
</comment>
<dbReference type="Proteomes" id="UP000295151">
    <property type="component" value="Unassembled WGS sequence"/>
</dbReference>
<gene>
    <name evidence="2" type="ORF">EV138_4146</name>
</gene>
<evidence type="ECO:0000256" key="1">
    <source>
        <dbReference type="SAM" id="SignalP"/>
    </source>
</evidence>
<evidence type="ECO:0000313" key="3">
    <source>
        <dbReference type="Proteomes" id="UP000295151"/>
    </source>
</evidence>
<dbReference type="EMBL" id="SOCE01000001">
    <property type="protein sequence ID" value="TDU90555.1"/>
    <property type="molecule type" value="Genomic_DNA"/>
</dbReference>
<evidence type="ECO:0008006" key="4">
    <source>
        <dbReference type="Google" id="ProtNLM"/>
    </source>
</evidence>
<accession>A0A4R7TEI3</accession>
<evidence type="ECO:0000313" key="2">
    <source>
        <dbReference type="EMBL" id="TDU90555.1"/>
    </source>
</evidence>
<protein>
    <recommendedName>
        <fullName evidence="4">Fibronectin type-III domain-containing protein</fullName>
    </recommendedName>
</protein>
<feature type="signal peptide" evidence="1">
    <location>
        <begin position="1"/>
        <end position="23"/>
    </location>
</feature>
<proteinExistence type="predicted"/>
<organism evidence="2 3">
    <name type="scientific">Kribbella voronezhensis</name>
    <dbReference type="NCBI Taxonomy" id="2512212"/>
    <lineage>
        <taxon>Bacteria</taxon>
        <taxon>Bacillati</taxon>
        <taxon>Actinomycetota</taxon>
        <taxon>Actinomycetes</taxon>
        <taxon>Propionibacteriales</taxon>
        <taxon>Kribbellaceae</taxon>
        <taxon>Kribbella</taxon>
    </lineage>
</organism>
<name>A0A4R7TEI3_9ACTN</name>
<dbReference type="RefSeq" id="WP_133980458.1">
    <property type="nucleotide sequence ID" value="NZ_SOCE01000001.1"/>
</dbReference>
<dbReference type="AlphaFoldDB" id="A0A4R7TEI3"/>
<sequence>MKRIAAVLPAVLLAAGLAAPAAAAEEPAPTNVKIAWKDSTLKDVHVTWDEATPQPNVLYYRAAGSSKRYLLRYLAADAPNEADIAAVLLPRQLADAGTDMRLATKEIGVAVGTREAETSPMAVSPAFDTLGPTPAKLESFTMSGTNGMLVKWSGGALAAADETPGDPLDQPGAVRFQPRYYAPDSNSTVDLGQATEAKQLSFTAPAERIGFYVVATNEWSTAAAGAQVAVRPGGVKATIPTWMIAHYGATIKGTATPTPYLRPAILQARNSSTSAWYVVGSTETTGDIEFQLEPFFGTRQYRLAVPNYATADTAYFGAYSAPGTLTVQQFGYASPLEYDGHVVLGQSTIIYLNLYPPVNGTAAFQRWNGKTWVGAGSLPFKNGHAEGRLRGTALGRVAYRYYIPANTYNGLPVAAAYTKQFVITTIR</sequence>